<keyword evidence="4" id="KW-0804">Transcription</keyword>
<dbReference type="KEGG" id="cmos:111463457"/>
<dbReference type="Proteomes" id="UP000504609">
    <property type="component" value="Unplaced"/>
</dbReference>
<dbReference type="InterPro" id="IPR044810">
    <property type="entry name" value="WRKY_plant"/>
</dbReference>
<keyword evidence="5" id="KW-0539">Nucleus</keyword>
<gene>
    <name evidence="8" type="primary">LOC111463457</name>
</gene>
<dbReference type="SMART" id="SM00774">
    <property type="entry name" value="WRKY"/>
    <property type="match status" value="1"/>
</dbReference>
<keyword evidence="3" id="KW-0238">DNA-binding</keyword>
<sequence>MAMNSLQNPTDFEDSSTSFMDLLDFSGYLLPDFWLEPESTVLPEATIGSRSRSMEEATSTMDKTSIDEWHERRGVKRKQKGRGGGCHKVAFRTKSELEVLQDGFKWRKYGKKSIKDNPNPRNYYKCSSNGCRVKKRVERDREDSSYVITTYEGIHSHESPFTKCCNDPIFHSHGSCPDSTYLHHSSPPCSSTTTL</sequence>
<keyword evidence="7" id="KW-1185">Reference proteome</keyword>
<dbReference type="PROSITE" id="PS50811">
    <property type="entry name" value="WRKY"/>
    <property type="match status" value="1"/>
</dbReference>
<proteinExistence type="predicted"/>
<dbReference type="GeneID" id="111463457"/>
<dbReference type="GO" id="GO:0003700">
    <property type="term" value="F:DNA-binding transcription factor activity"/>
    <property type="evidence" value="ECO:0007669"/>
    <property type="project" value="InterPro"/>
</dbReference>
<dbReference type="PANTHER" id="PTHR31221:SF283">
    <property type="entry name" value="WRKY DOMAIN-CONTAINING PROTEIN"/>
    <property type="match status" value="1"/>
</dbReference>
<protein>
    <submittedName>
        <fullName evidence="8">Probable WRKY transcription factor 51</fullName>
    </submittedName>
</protein>
<dbReference type="GO" id="GO:0005634">
    <property type="term" value="C:nucleus"/>
    <property type="evidence" value="ECO:0007669"/>
    <property type="project" value="UniProtKB-SubCell"/>
</dbReference>
<evidence type="ECO:0000313" key="7">
    <source>
        <dbReference type="Proteomes" id="UP000504609"/>
    </source>
</evidence>
<dbReference type="Gene3D" id="2.20.25.80">
    <property type="entry name" value="WRKY domain"/>
    <property type="match status" value="1"/>
</dbReference>
<evidence type="ECO:0000256" key="5">
    <source>
        <dbReference type="ARBA" id="ARBA00023242"/>
    </source>
</evidence>
<evidence type="ECO:0000256" key="3">
    <source>
        <dbReference type="ARBA" id="ARBA00023125"/>
    </source>
</evidence>
<evidence type="ECO:0000256" key="4">
    <source>
        <dbReference type="ARBA" id="ARBA00023163"/>
    </source>
</evidence>
<dbReference type="InterPro" id="IPR003657">
    <property type="entry name" value="WRKY_dom"/>
</dbReference>
<name>A0A6J1HH83_CUCMO</name>
<dbReference type="GO" id="GO:0043565">
    <property type="term" value="F:sequence-specific DNA binding"/>
    <property type="evidence" value="ECO:0007669"/>
    <property type="project" value="InterPro"/>
</dbReference>
<keyword evidence="2" id="KW-0805">Transcription regulation</keyword>
<dbReference type="FunFam" id="2.20.25.80:FF:000003">
    <property type="entry name" value="WRKY transcription factor 57"/>
    <property type="match status" value="1"/>
</dbReference>
<dbReference type="PANTHER" id="PTHR31221">
    <property type="entry name" value="WRKY TRANSCRIPTION FACTOR PROTEIN 1-RELATED"/>
    <property type="match status" value="1"/>
</dbReference>
<evidence type="ECO:0000256" key="2">
    <source>
        <dbReference type="ARBA" id="ARBA00023015"/>
    </source>
</evidence>
<evidence type="ECO:0000256" key="1">
    <source>
        <dbReference type="ARBA" id="ARBA00004123"/>
    </source>
</evidence>
<evidence type="ECO:0000313" key="8">
    <source>
        <dbReference type="RefSeq" id="XP_022963170.1"/>
    </source>
</evidence>
<reference evidence="8" key="1">
    <citation type="submission" date="2025-08" db="UniProtKB">
        <authorList>
            <consortium name="RefSeq"/>
        </authorList>
    </citation>
    <scope>IDENTIFICATION</scope>
    <source>
        <tissue evidence="8">Young leaves</tissue>
    </source>
</reference>
<comment type="subcellular location">
    <subcellularLocation>
        <location evidence="1">Nucleus</location>
    </subcellularLocation>
</comment>
<evidence type="ECO:0000259" key="6">
    <source>
        <dbReference type="PROSITE" id="PS50811"/>
    </source>
</evidence>
<dbReference type="SUPFAM" id="SSF118290">
    <property type="entry name" value="WRKY DNA-binding domain"/>
    <property type="match status" value="1"/>
</dbReference>
<dbReference type="RefSeq" id="XP_022963170.1">
    <property type="nucleotide sequence ID" value="XM_023107402.1"/>
</dbReference>
<dbReference type="Pfam" id="PF03106">
    <property type="entry name" value="WRKY"/>
    <property type="match status" value="1"/>
</dbReference>
<accession>A0A6J1HH83</accession>
<feature type="domain" description="WRKY" evidence="6">
    <location>
        <begin position="95"/>
        <end position="160"/>
    </location>
</feature>
<organism evidence="7 8">
    <name type="scientific">Cucurbita moschata</name>
    <name type="common">Winter crookneck squash</name>
    <name type="synonym">Cucurbita pepo var. moschata</name>
    <dbReference type="NCBI Taxonomy" id="3662"/>
    <lineage>
        <taxon>Eukaryota</taxon>
        <taxon>Viridiplantae</taxon>
        <taxon>Streptophyta</taxon>
        <taxon>Embryophyta</taxon>
        <taxon>Tracheophyta</taxon>
        <taxon>Spermatophyta</taxon>
        <taxon>Magnoliopsida</taxon>
        <taxon>eudicotyledons</taxon>
        <taxon>Gunneridae</taxon>
        <taxon>Pentapetalae</taxon>
        <taxon>rosids</taxon>
        <taxon>fabids</taxon>
        <taxon>Cucurbitales</taxon>
        <taxon>Cucurbitaceae</taxon>
        <taxon>Cucurbiteae</taxon>
        <taxon>Cucurbita</taxon>
    </lineage>
</organism>
<dbReference type="AlphaFoldDB" id="A0A6J1HH83"/>
<dbReference type="InterPro" id="IPR036576">
    <property type="entry name" value="WRKY_dom_sf"/>
</dbReference>